<dbReference type="InterPro" id="IPR008195">
    <property type="entry name" value="Ribosomal_eL34"/>
</dbReference>
<dbReference type="NCBIfam" id="NF003143">
    <property type="entry name" value="PRK04059.1"/>
    <property type="match status" value="1"/>
</dbReference>
<comment type="caution">
    <text evidence="6">The sequence shown here is derived from an EMBL/GenBank/DDBJ whole genome shotgun (WGS) entry which is preliminary data.</text>
</comment>
<protein>
    <recommendedName>
        <fullName evidence="4 5">Large ribosomal subunit protein eL34</fullName>
    </recommendedName>
</protein>
<reference evidence="6 7" key="1">
    <citation type="submission" date="2014-03" db="EMBL/GenBank/DDBJ databases">
        <title>Draft genome sequence of the novel thermoacidophilic archaea Acidianus copahuensis ALE1 strain, isolated from Copahue volcanic area in Neuquen Argentina.</title>
        <authorList>
            <person name="Urbieta M.S."/>
            <person name="Rascovan N."/>
            <person name="Castro C."/>
            <person name="Revale S."/>
            <person name="Giaveno M.A."/>
            <person name="Vazquez M.P."/>
            <person name="Donati E.R."/>
        </authorList>
    </citation>
    <scope>NUCLEOTIDE SEQUENCE [LARGE SCALE GENOMIC DNA]</scope>
    <source>
        <strain evidence="6 7">ALE1</strain>
    </source>
</reference>
<dbReference type="OrthoDB" id="43096at2157"/>
<evidence type="ECO:0000256" key="5">
    <source>
        <dbReference type="HAMAP-Rule" id="MF_00349"/>
    </source>
</evidence>
<evidence type="ECO:0000256" key="2">
    <source>
        <dbReference type="ARBA" id="ARBA00022980"/>
    </source>
</evidence>
<organism evidence="6 7">
    <name type="scientific">Candidatus Acidianus copahuensis</name>
    <dbReference type="NCBI Taxonomy" id="1160895"/>
    <lineage>
        <taxon>Archaea</taxon>
        <taxon>Thermoproteota</taxon>
        <taxon>Thermoprotei</taxon>
        <taxon>Sulfolobales</taxon>
        <taxon>Sulfolobaceae</taxon>
        <taxon>Acidianus</taxon>
    </lineage>
</organism>
<keyword evidence="2 5" id="KW-0689">Ribosomal protein</keyword>
<dbReference type="PRINTS" id="PR01250">
    <property type="entry name" value="RIBOSOMALL34"/>
</dbReference>
<dbReference type="InterPro" id="IPR018065">
    <property type="entry name" value="Ribosomal_eL34_CS"/>
</dbReference>
<sequence length="87" mass="10166">MPKPFLRSNSFRKIKVRLPSGKTIVHYERKRNGVAHCAICHKPLRAVPTNQVNKYSRKEKRPERQYGGYLCHKCLEELIKLSMRGTS</sequence>
<dbReference type="GO" id="GO:0003735">
    <property type="term" value="F:structural constituent of ribosome"/>
    <property type="evidence" value="ECO:0007669"/>
    <property type="project" value="InterPro"/>
</dbReference>
<dbReference type="AlphaFoldDB" id="A0A031LM61"/>
<dbReference type="Proteomes" id="UP000024332">
    <property type="component" value="Unassembled WGS sequence"/>
</dbReference>
<dbReference type="Gene3D" id="6.20.340.10">
    <property type="match status" value="1"/>
</dbReference>
<evidence type="ECO:0000256" key="1">
    <source>
        <dbReference type="ARBA" id="ARBA00009875"/>
    </source>
</evidence>
<evidence type="ECO:0000256" key="4">
    <source>
        <dbReference type="ARBA" id="ARBA00035227"/>
    </source>
</evidence>
<evidence type="ECO:0000256" key="3">
    <source>
        <dbReference type="ARBA" id="ARBA00023274"/>
    </source>
</evidence>
<dbReference type="InterPro" id="IPR047868">
    <property type="entry name" value="Ribosomal_L34e_arc-type"/>
</dbReference>
<dbReference type="InterPro" id="IPR038562">
    <property type="entry name" value="Ribosomal_eL34_C_sf"/>
</dbReference>
<dbReference type="PROSITE" id="PS01145">
    <property type="entry name" value="RIBOSOMAL_L34E"/>
    <property type="match status" value="1"/>
</dbReference>
<dbReference type="EMBL" id="JFZT01000047">
    <property type="protein sequence ID" value="EZQ03837.1"/>
    <property type="molecule type" value="Genomic_DNA"/>
</dbReference>
<evidence type="ECO:0000313" key="7">
    <source>
        <dbReference type="Proteomes" id="UP000024332"/>
    </source>
</evidence>
<dbReference type="Pfam" id="PF01199">
    <property type="entry name" value="Ribosomal_L34e"/>
    <property type="match status" value="1"/>
</dbReference>
<gene>
    <name evidence="5" type="primary">rpl34e</name>
    <name evidence="6" type="ORF">CM19_08955</name>
</gene>
<keyword evidence="7" id="KW-1185">Reference proteome</keyword>
<dbReference type="HAMAP" id="MF_00349">
    <property type="entry name" value="Ribosomal_eL34"/>
    <property type="match status" value="1"/>
</dbReference>
<dbReference type="GO" id="GO:1990904">
    <property type="term" value="C:ribonucleoprotein complex"/>
    <property type="evidence" value="ECO:0007669"/>
    <property type="project" value="UniProtKB-KW"/>
</dbReference>
<accession>A0A031LM61</accession>
<dbReference type="STRING" id="1160895.CM19_08955"/>
<dbReference type="RefSeq" id="WP_048100015.1">
    <property type="nucleotide sequence ID" value="NZ_JFZT01000047.1"/>
</dbReference>
<dbReference type="GO" id="GO:0006412">
    <property type="term" value="P:translation"/>
    <property type="evidence" value="ECO:0007669"/>
    <property type="project" value="UniProtKB-UniRule"/>
</dbReference>
<name>A0A031LM61_9CREN</name>
<comment type="similarity">
    <text evidence="1 5">Belongs to the eukaryotic ribosomal protein eL34 family.</text>
</comment>
<dbReference type="GO" id="GO:0005840">
    <property type="term" value="C:ribosome"/>
    <property type="evidence" value="ECO:0007669"/>
    <property type="project" value="UniProtKB-KW"/>
</dbReference>
<evidence type="ECO:0000313" key="6">
    <source>
        <dbReference type="EMBL" id="EZQ03837.1"/>
    </source>
</evidence>
<proteinExistence type="inferred from homology"/>
<keyword evidence="3 5" id="KW-0687">Ribonucleoprotein</keyword>